<name>A0A8B8IK25_VANTA</name>
<reference evidence="3" key="1">
    <citation type="submission" date="2025-08" db="UniProtKB">
        <authorList>
            <consortium name="RefSeq"/>
        </authorList>
    </citation>
    <scope>IDENTIFICATION</scope>
    <source>
        <tissue evidence="3">Whole body</tissue>
    </source>
</reference>
<dbReference type="SUPFAM" id="SSF56112">
    <property type="entry name" value="Protein kinase-like (PK-like)"/>
    <property type="match status" value="1"/>
</dbReference>
<proteinExistence type="predicted"/>
<dbReference type="OMA" id="YAREVFM"/>
<dbReference type="RefSeq" id="XP_026497448.2">
    <property type="nucleotide sequence ID" value="XM_026641663.2"/>
</dbReference>
<dbReference type="InterPro" id="IPR004119">
    <property type="entry name" value="EcKL"/>
</dbReference>
<dbReference type="AlphaFoldDB" id="A0A8B8IK25"/>
<dbReference type="PANTHER" id="PTHR11012:SF30">
    <property type="entry name" value="PROTEIN KINASE-LIKE DOMAIN-CONTAINING"/>
    <property type="match status" value="1"/>
</dbReference>
<organism evidence="2 3">
    <name type="scientific">Vanessa tameamea</name>
    <name type="common">Kamehameha butterfly</name>
    <dbReference type="NCBI Taxonomy" id="334116"/>
    <lineage>
        <taxon>Eukaryota</taxon>
        <taxon>Metazoa</taxon>
        <taxon>Ecdysozoa</taxon>
        <taxon>Arthropoda</taxon>
        <taxon>Hexapoda</taxon>
        <taxon>Insecta</taxon>
        <taxon>Pterygota</taxon>
        <taxon>Neoptera</taxon>
        <taxon>Endopterygota</taxon>
        <taxon>Lepidoptera</taxon>
        <taxon>Glossata</taxon>
        <taxon>Ditrysia</taxon>
        <taxon>Papilionoidea</taxon>
        <taxon>Nymphalidae</taxon>
        <taxon>Nymphalinae</taxon>
        <taxon>Vanessa</taxon>
    </lineage>
</organism>
<dbReference type="SMART" id="SM00587">
    <property type="entry name" value="CHK"/>
    <property type="match status" value="1"/>
</dbReference>
<dbReference type="InterPro" id="IPR011009">
    <property type="entry name" value="Kinase-like_dom_sf"/>
</dbReference>
<dbReference type="OrthoDB" id="7634340at2759"/>
<dbReference type="Proteomes" id="UP001652626">
    <property type="component" value="Chromosome 20"/>
</dbReference>
<evidence type="ECO:0000313" key="2">
    <source>
        <dbReference type="Proteomes" id="UP001652626"/>
    </source>
</evidence>
<keyword evidence="2" id="KW-1185">Reference proteome</keyword>
<dbReference type="Gene3D" id="3.90.1200.10">
    <property type="match status" value="1"/>
</dbReference>
<feature type="domain" description="CHK kinase-like" evidence="1">
    <location>
        <begin position="126"/>
        <end position="313"/>
    </location>
</feature>
<dbReference type="GeneID" id="113401667"/>
<protein>
    <submittedName>
        <fullName evidence="3">Uncharacterized protein LOC113401667</fullName>
    </submittedName>
</protein>
<dbReference type="InterPro" id="IPR015897">
    <property type="entry name" value="CHK_kinase-like"/>
</dbReference>
<evidence type="ECO:0000259" key="1">
    <source>
        <dbReference type="SMART" id="SM00587"/>
    </source>
</evidence>
<gene>
    <name evidence="3" type="primary">LOC113401667</name>
</gene>
<accession>A0A8B8IK25</accession>
<dbReference type="Pfam" id="PF02958">
    <property type="entry name" value="EcKL"/>
    <property type="match status" value="1"/>
</dbReference>
<sequence length="399" mass="45924">MSDISEAYLNAVMSNVATVLQLKQWSFNKQSFENIAQNYFGILIPTILTGSSCEKNVKFSVVLKLAPTDERYRISGAVTVMFLREIFVYTKLLHKYREFQNLYAISPHFVIPKCYYVCSDYCKEVIVMQNMCVKGYKPYVGTKFLDLDHIIIALKSLAKFHALSYLLKEKNEDAYEEVKEYCKPLTEKSNKGYIDIMTDRLKKALKVFENTTYVPLLEMLEQKCVKLIESATNSTKSLCLCHGDMWMANLLFQYKDDIPISACIIDYQTTRICSPAFDVLYLIVSSTSTLLRKEHFGQLLDTYYQTFEQTLSQVNLNSNGIYTKDMFQYDLSIVGPACLIAANTSTWLSSGLQREGHVRSKIILNTEREMEEAVSKYTIIIKNIIDDLTNYGYLKNVFE</sequence>
<evidence type="ECO:0000313" key="3">
    <source>
        <dbReference type="RefSeq" id="XP_026497448.2"/>
    </source>
</evidence>
<dbReference type="PANTHER" id="PTHR11012">
    <property type="entry name" value="PROTEIN KINASE-LIKE DOMAIN-CONTAINING"/>
    <property type="match status" value="1"/>
</dbReference>